<dbReference type="GO" id="GO:0015086">
    <property type="term" value="F:cadmium ion transmembrane transporter activity"/>
    <property type="evidence" value="ECO:0007669"/>
    <property type="project" value="TreeGrafter"/>
</dbReference>
<comment type="similarity">
    <text evidence="6">Belongs to the NRAMP family.</text>
</comment>
<proteinExistence type="inferred from homology"/>
<sequence length="453" mass="48950">MKLSHNISECIEIMSKNKVNTTMNKNISKDEQVPSQSTTVQSAHLALSGQTKGFKRLLPFLGPAFIASVAYIDPGNFATNIAAGSQYGYLLLWVILASNLMAVLIQTLSAKLGIATGRNLPEVARENFPKPVSIGLWIQGELVIMATDLAEFIGAALGLYLLFGIPMLPAALITAVGSFIILEFQRRGFRPLEAIITGMIFIVVIAFGIQVFYAKPELSPLLSGLFTPKFQGVDSILLAAGILGATVMPHAIYLHSALTQRRVVGTNDEQKKKIFRFEFIDIIIAMVIAGAINASMLIVAAALFFKNGLHVEDLDVAFNQFSNLVGPVSAALFGIGLLSAGLSSSSVGTMSGDIIMQGFIRMHIPLYLRRFITMIPPLVIIALGVNPTYALVMSQVVLSFGIAFALVPLIMFTSSKKIMGALVNHRITTFIAWLIAALVIVLNIFLLYQTFVG</sequence>
<comment type="function">
    <text evidence="6">H(+)-stimulated, divalent metal cation uptake system.</text>
</comment>
<dbReference type="PANTHER" id="PTHR11706">
    <property type="entry name" value="SOLUTE CARRIER PROTEIN FAMILY 11 MEMBER"/>
    <property type="match status" value="1"/>
</dbReference>
<dbReference type="GO" id="GO:0015293">
    <property type="term" value="F:symporter activity"/>
    <property type="evidence" value="ECO:0007669"/>
    <property type="project" value="UniProtKB-UniRule"/>
</dbReference>
<dbReference type="PRINTS" id="PR00447">
    <property type="entry name" value="NATRESASSCMP"/>
</dbReference>
<keyword evidence="2 6" id="KW-0813">Transport</keyword>
<feature type="transmembrane region" description="Helical" evidence="6">
    <location>
        <begin position="366"/>
        <end position="385"/>
    </location>
</feature>
<dbReference type="GO" id="GO:0005886">
    <property type="term" value="C:plasma membrane"/>
    <property type="evidence" value="ECO:0007669"/>
    <property type="project" value="UniProtKB-SubCell"/>
</dbReference>
<dbReference type="NCBIfam" id="TIGR01197">
    <property type="entry name" value="nramp"/>
    <property type="match status" value="1"/>
</dbReference>
<feature type="transmembrane region" description="Helical" evidence="6">
    <location>
        <begin position="194"/>
        <end position="215"/>
    </location>
</feature>
<dbReference type="NCBIfam" id="NF001923">
    <property type="entry name" value="PRK00701.1"/>
    <property type="match status" value="1"/>
</dbReference>
<evidence type="ECO:0000256" key="6">
    <source>
        <dbReference type="HAMAP-Rule" id="MF_00221"/>
    </source>
</evidence>
<feature type="transmembrane region" description="Helical" evidence="6">
    <location>
        <begin position="279"/>
        <end position="304"/>
    </location>
</feature>
<keyword evidence="3 6" id="KW-0812">Transmembrane</keyword>
<dbReference type="Proteomes" id="UP000006600">
    <property type="component" value="Unassembled WGS sequence"/>
</dbReference>
<keyword evidence="5 6" id="KW-0472">Membrane</keyword>
<feature type="transmembrane region" description="Helical" evidence="6">
    <location>
        <begin position="159"/>
        <end position="182"/>
    </location>
</feature>
<feature type="transmembrane region" description="Helical" evidence="6">
    <location>
        <begin position="391"/>
        <end position="410"/>
    </location>
</feature>
<dbReference type="Pfam" id="PF01566">
    <property type="entry name" value="Nramp"/>
    <property type="match status" value="1"/>
</dbReference>
<comment type="caution">
    <text evidence="7">The sequence shown here is derived from an EMBL/GenBank/DDBJ whole genome shotgun (WGS) entry which is preliminary data.</text>
</comment>
<dbReference type="EMBL" id="AHDJ01000030">
    <property type="protein sequence ID" value="EJQ43192.1"/>
    <property type="molecule type" value="Genomic_DNA"/>
</dbReference>
<dbReference type="GO" id="GO:0005384">
    <property type="term" value="F:manganese ion transmembrane transporter activity"/>
    <property type="evidence" value="ECO:0007669"/>
    <property type="project" value="TreeGrafter"/>
</dbReference>
<evidence type="ECO:0000256" key="4">
    <source>
        <dbReference type="ARBA" id="ARBA00022989"/>
    </source>
</evidence>
<feature type="transmembrane region" description="Helical" evidence="6">
    <location>
        <begin position="430"/>
        <end position="451"/>
    </location>
</feature>
<comment type="subcellular location">
    <subcellularLocation>
        <location evidence="6">Cell membrane</location>
        <topology evidence="6">Multi-pass membrane protein</topology>
    </subcellularLocation>
    <subcellularLocation>
        <location evidence="1">Membrane</location>
        <topology evidence="1">Multi-pass membrane protein</topology>
    </subcellularLocation>
</comment>
<dbReference type="GO" id="GO:0034755">
    <property type="term" value="P:iron ion transmembrane transport"/>
    <property type="evidence" value="ECO:0007669"/>
    <property type="project" value="TreeGrafter"/>
</dbReference>
<feature type="transmembrane region" description="Helical" evidence="6">
    <location>
        <begin position="235"/>
        <end position="258"/>
    </location>
</feature>
<dbReference type="HAMAP" id="MF_00221">
    <property type="entry name" value="NRAMP"/>
    <property type="match status" value="1"/>
</dbReference>
<organism evidence="7 8">
    <name type="scientific">Bacillus cereus BAG5X1-1</name>
    <dbReference type="NCBI Taxonomy" id="1053189"/>
    <lineage>
        <taxon>Bacteria</taxon>
        <taxon>Bacillati</taxon>
        <taxon>Bacillota</taxon>
        <taxon>Bacilli</taxon>
        <taxon>Bacillales</taxon>
        <taxon>Bacillaceae</taxon>
        <taxon>Bacillus</taxon>
        <taxon>Bacillus cereus group</taxon>
    </lineage>
</organism>
<keyword evidence="4 6" id="KW-1133">Transmembrane helix</keyword>
<evidence type="ECO:0000256" key="5">
    <source>
        <dbReference type="ARBA" id="ARBA00023136"/>
    </source>
</evidence>
<keyword evidence="6" id="KW-1003">Cell membrane</keyword>
<evidence type="ECO:0000313" key="8">
    <source>
        <dbReference type="Proteomes" id="UP000006600"/>
    </source>
</evidence>
<feature type="transmembrane region" description="Helical" evidence="6">
    <location>
        <begin position="324"/>
        <end position="345"/>
    </location>
</feature>
<evidence type="ECO:0000256" key="1">
    <source>
        <dbReference type="ARBA" id="ARBA00004141"/>
    </source>
</evidence>
<reference evidence="7 8" key="1">
    <citation type="submission" date="2012-04" db="EMBL/GenBank/DDBJ databases">
        <title>The Genome Sequence of Bacillus cereus BAG5X1-1.</title>
        <authorList>
            <consortium name="The Broad Institute Genome Sequencing Platform"/>
            <consortium name="The Broad Institute Genome Sequencing Center for Infectious Disease"/>
            <person name="Feldgarden M."/>
            <person name="Van der Auwera G.A."/>
            <person name="Mahillon J."/>
            <person name="Duprez V."/>
            <person name="Timmery S."/>
            <person name="Mattelet C."/>
            <person name="Dierick K."/>
            <person name="Sun M."/>
            <person name="Yu Z."/>
            <person name="Zhu L."/>
            <person name="Hu X."/>
            <person name="Shank E.B."/>
            <person name="Swiecicka I."/>
            <person name="Hansen B.M."/>
            <person name="Andrup L."/>
            <person name="Young S.K."/>
            <person name="Zeng Q."/>
            <person name="Gargeya S."/>
            <person name="Fitzgerald M."/>
            <person name="Haas B."/>
            <person name="Abouelleil A."/>
            <person name="Alvarado L."/>
            <person name="Arachchi H.M."/>
            <person name="Berlin A."/>
            <person name="Chapman S.B."/>
            <person name="Goldberg J."/>
            <person name="Griggs A."/>
            <person name="Gujja S."/>
            <person name="Hansen M."/>
            <person name="Howarth C."/>
            <person name="Imamovic A."/>
            <person name="Larimer J."/>
            <person name="McCowen C."/>
            <person name="Montmayeur A."/>
            <person name="Murphy C."/>
            <person name="Neiman D."/>
            <person name="Pearson M."/>
            <person name="Priest M."/>
            <person name="Roberts A."/>
            <person name="Saif S."/>
            <person name="Shea T."/>
            <person name="Sisk P."/>
            <person name="Sykes S."/>
            <person name="Wortman J."/>
            <person name="Nusbaum C."/>
            <person name="Birren B."/>
        </authorList>
    </citation>
    <scope>NUCLEOTIDE SEQUENCE [LARGE SCALE GENOMIC DNA]</scope>
    <source>
        <strain evidence="7 8">BAG5X1-1</strain>
    </source>
</reference>
<dbReference type="AlphaFoldDB" id="J8AJ93"/>
<dbReference type="NCBIfam" id="NF037982">
    <property type="entry name" value="Nramp_1"/>
    <property type="match status" value="1"/>
</dbReference>
<evidence type="ECO:0000256" key="2">
    <source>
        <dbReference type="ARBA" id="ARBA00022448"/>
    </source>
</evidence>
<evidence type="ECO:0000313" key="7">
    <source>
        <dbReference type="EMBL" id="EJQ43192.1"/>
    </source>
</evidence>
<keyword evidence="6" id="KW-0406">Ion transport</keyword>
<gene>
    <name evidence="6" type="primary">mntH</name>
    <name evidence="7" type="ORF">IEE_03370</name>
</gene>
<feature type="transmembrane region" description="Helical" evidence="6">
    <location>
        <begin position="90"/>
        <end position="114"/>
    </location>
</feature>
<dbReference type="PATRIC" id="fig|1053189.3.peg.3424"/>
<protein>
    <recommendedName>
        <fullName evidence="6">Divalent metal cation transporter MntH</fullName>
    </recommendedName>
</protein>
<dbReference type="HOGENOM" id="CLU_020088_2_0_9"/>
<dbReference type="GO" id="GO:0046872">
    <property type="term" value="F:metal ion binding"/>
    <property type="evidence" value="ECO:0007669"/>
    <property type="project" value="UniProtKB-UniRule"/>
</dbReference>
<evidence type="ECO:0000256" key="3">
    <source>
        <dbReference type="ARBA" id="ARBA00022692"/>
    </source>
</evidence>
<dbReference type="InterPro" id="IPR001046">
    <property type="entry name" value="NRAMP_fam"/>
</dbReference>
<accession>J8AJ93</accession>
<name>J8AJ93_BACCE</name>
<keyword evidence="6" id="KW-0769">Symport</keyword>
<dbReference type="PANTHER" id="PTHR11706:SF33">
    <property type="entry name" value="NATURAL RESISTANCE-ASSOCIATED MACROPHAGE PROTEIN 2"/>
    <property type="match status" value="1"/>
</dbReference>